<feature type="site" description="Reactive bond" evidence="1">
    <location>
        <begin position="118"/>
        <end position="119"/>
    </location>
</feature>
<feature type="domain" description="Pacifastin" evidence="3">
    <location>
        <begin position="40"/>
        <end position="74"/>
    </location>
</feature>
<feature type="disulfide bond" evidence="1">
    <location>
        <begin position="92"/>
        <end position="107"/>
    </location>
</feature>
<name>A0A8J5QPN4_9HYME</name>
<comment type="caution">
    <text evidence="4">The sequence shown here is derived from an EMBL/GenBank/DDBJ whole genome shotgun (WGS) entry which is preliminary data.</text>
</comment>
<proteinExistence type="inferred from homology"/>
<protein>
    <recommendedName>
        <fullName evidence="3">Pacifastin domain-containing protein</fullName>
    </recommendedName>
</protein>
<keyword evidence="1" id="KW-0646">Protease inhibitor</keyword>
<dbReference type="OrthoDB" id="7655988at2759"/>
<comment type="caution">
    <text evidence="1">Lacks conserved residue(s) required for the propagation of feature annotation.</text>
</comment>
<feature type="disulfide bond" evidence="1">
    <location>
        <begin position="56"/>
        <end position="66"/>
    </location>
</feature>
<dbReference type="Proteomes" id="UP000729913">
    <property type="component" value="Unassembled WGS sequence"/>
</dbReference>
<keyword evidence="1" id="KW-0722">Serine protease inhibitor</keyword>
<dbReference type="AlphaFoldDB" id="A0A8J5QPN4"/>
<dbReference type="EMBL" id="JAAOIC020000044">
    <property type="protein sequence ID" value="KAG8038038.1"/>
    <property type="molecule type" value="Genomic_DNA"/>
</dbReference>
<feature type="domain" description="Pacifastin" evidence="3">
    <location>
        <begin position="89"/>
        <end position="124"/>
    </location>
</feature>
<keyword evidence="1" id="KW-1015">Disulfide bond</keyword>
<evidence type="ECO:0000256" key="2">
    <source>
        <dbReference type="SAM" id="SignalP"/>
    </source>
</evidence>
<reference evidence="4" key="1">
    <citation type="submission" date="2020-03" db="EMBL/GenBank/DDBJ databases">
        <authorList>
            <person name="Chebbi M.A."/>
            <person name="Drezen J.M."/>
        </authorList>
    </citation>
    <scope>NUCLEOTIDE SEQUENCE</scope>
    <source>
        <tissue evidence="4">Whole body</tissue>
    </source>
</reference>
<organism evidence="4 5">
    <name type="scientific">Cotesia typhae</name>
    <dbReference type="NCBI Taxonomy" id="2053667"/>
    <lineage>
        <taxon>Eukaryota</taxon>
        <taxon>Metazoa</taxon>
        <taxon>Ecdysozoa</taxon>
        <taxon>Arthropoda</taxon>
        <taxon>Hexapoda</taxon>
        <taxon>Insecta</taxon>
        <taxon>Pterygota</taxon>
        <taxon>Neoptera</taxon>
        <taxon>Endopterygota</taxon>
        <taxon>Hymenoptera</taxon>
        <taxon>Apocrita</taxon>
        <taxon>Ichneumonoidea</taxon>
        <taxon>Braconidae</taxon>
        <taxon>Microgastrinae</taxon>
        <taxon>Cotesia</taxon>
    </lineage>
</organism>
<comment type="similarity">
    <text evidence="1">Belongs to the protease inhibitor I19 family.</text>
</comment>
<feature type="disulfide bond" evidence="1">
    <location>
        <begin position="43"/>
        <end position="58"/>
    </location>
</feature>
<accession>A0A8J5QPN4</accession>
<evidence type="ECO:0000256" key="1">
    <source>
        <dbReference type="PROSITE-ProRule" id="PRU00776"/>
    </source>
</evidence>
<evidence type="ECO:0000259" key="3">
    <source>
        <dbReference type="PROSITE" id="PS51446"/>
    </source>
</evidence>
<evidence type="ECO:0000313" key="4">
    <source>
        <dbReference type="EMBL" id="KAG8038038.1"/>
    </source>
</evidence>
<keyword evidence="2" id="KW-0732">Signal</keyword>
<gene>
    <name evidence="4" type="ORF">G9C98_006363</name>
</gene>
<feature type="disulfide bond" evidence="1">
    <location>
        <begin position="53"/>
        <end position="71"/>
    </location>
</feature>
<dbReference type="InterPro" id="IPR008037">
    <property type="entry name" value="Pacifastin_dom"/>
</dbReference>
<feature type="chain" id="PRO_5035153933" description="Pacifastin domain-containing protein" evidence="2">
    <location>
        <begin position="20"/>
        <end position="126"/>
    </location>
</feature>
<dbReference type="Pfam" id="PF05375">
    <property type="entry name" value="Pacifastin_I"/>
    <property type="match status" value="2"/>
</dbReference>
<feature type="signal peptide" evidence="2">
    <location>
        <begin position="1"/>
        <end position="19"/>
    </location>
</feature>
<evidence type="ECO:0000313" key="5">
    <source>
        <dbReference type="Proteomes" id="UP000729913"/>
    </source>
</evidence>
<sequence>MKKMMISFALMAFVGIVAAAETQYMMDGDGVEYIVVDKAPEHCEPGKKYKVDCNLCSCLSEKDLACTRRKCVPHPVKQDIAWGPFWKHGDPCPANKEFYSECNKCQCGPDGKTAVCTLKACVRPAV</sequence>
<keyword evidence="5" id="KW-1185">Reference proteome</keyword>
<reference evidence="4" key="2">
    <citation type="submission" date="2021-04" db="EMBL/GenBank/DDBJ databases">
        <title>Genome-wide patterns of bracovirus chromosomal integration into multiple host tissues during parasitism.</title>
        <authorList>
            <person name="Chebbi M.A.C."/>
        </authorList>
    </citation>
    <scope>NUCLEOTIDE SEQUENCE</scope>
    <source>
        <tissue evidence="4">Whole body</tissue>
    </source>
</reference>
<dbReference type="GO" id="GO:0004867">
    <property type="term" value="F:serine-type endopeptidase inhibitor activity"/>
    <property type="evidence" value="ECO:0007669"/>
    <property type="project" value="UniProtKB-UniRule"/>
</dbReference>
<dbReference type="PROSITE" id="PS51446">
    <property type="entry name" value="PACIFASTIN"/>
    <property type="match status" value="2"/>
</dbReference>